<dbReference type="Proteomes" id="UP000034034">
    <property type="component" value="Chromosome"/>
</dbReference>
<dbReference type="AlphaFoldDB" id="A0A0F7FV02"/>
<feature type="region of interest" description="Disordered" evidence="1">
    <location>
        <begin position="1"/>
        <end position="27"/>
    </location>
</feature>
<proteinExistence type="predicted"/>
<evidence type="ECO:0000313" key="2">
    <source>
        <dbReference type="EMBL" id="AKG43678.1"/>
    </source>
</evidence>
<dbReference type="KEGG" id="sxi:SXIM_22940"/>
<evidence type="ECO:0000313" key="3">
    <source>
        <dbReference type="Proteomes" id="UP000034034"/>
    </source>
</evidence>
<accession>A0A0F7FV02</accession>
<evidence type="ECO:0000256" key="1">
    <source>
        <dbReference type="SAM" id="MobiDB-lite"/>
    </source>
</evidence>
<name>A0A0F7FV02_9ACTN</name>
<dbReference type="EMBL" id="CP009922">
    <property type="protein sequence ID" value="AKG43678.1"/>
    <property type="molecule type" value="Genomic_DNA"/>
</dbReference>
<organism evidence="2 3">
    <name type="scientific">Streptomyces xiamenensis</name>
    <dbReference type="NCBI Taxonomy" id="408015"/>
    <lineage>
        <taxon>Bacteria</taxon>
        <taxon>Bacillati</taxon>
        <taxon>Actinomycetota</taxon>
        <taxon>Actinomycetes</taxon>
        <taxon>Kitasatosporales</taxon>
        <taxon>Streptomycetaceae</taxon>
        <taxon>Streptomyces</taxon>
    </lineage>
</organism>
<sequence>MLGPLGEAEPGIGDDTGRVDAAGDGTLDGRAQFGDDLAGDVRVPGAVVHVDALAAPVHDDERDPGVGDRGHHPGVGAAPADVVDDPGPGGDRLLGDRGAHGVDAHDHPLGGQFAHHGQHPAQFLGLVHPGGAGAGGLAPDIDEIGSGGHQIESVLDGRLRVEPAPAVGEGIGRHVDDPHDRTPIPLRQPGHPTTHLSHASTLGLV</sequence>
<dbReference type="HOGENOM" id="CLU_1336933_0_0_11"/>
<feature type="region of interest" description="Disordered" evidence="1">
    <location>
        <begin position="168"/>
        <end position="205"/>
    </location>
</feature>
<protein>
    <submittedName>
        <fullName evidence="2">Uncharacterized protein</fullName>
    </submittedName>
</protein>
<gene>
    <name evidence="2" type="ORF">SXIM_22940</name>
</gene>
<feature type="region of interest" description="Disordered" evidence="1">
    <location>
        <begin position="54"/>
        <end position="89"/>
    </location>
</feature>
<feature type="compositionally biased region" description="Basic and acidic residues" evidence="1">
    <location>
        <begin position="57"/>
        <end position="71"/>
    </location>
</feature>
<feature type="compositionally biased region" description="Polar residues" evidence="1">
    <location>
        <begin position="194"/>
        <end position="205"/>
    </location>
</feature>
<keyword evidence="3" id="KW-1185">Reference proteome</keyword>
<reference evidence="2" key="1">
    <citation type="submission" date="2019-08" db="EMBL/GenBank/DDBJ databases">
        <title>Complete genome sequence of a mangrove-derived Streptomyces xiamenensis.</title>
        <authorList>
            <person name="Xu J."/>
        </authorList>
    </citation>
    <scope>NUCLEOTIDE SEQUENCE</scope>
    <source>
        <strain evidence="2">318</strain>
    </source>
</reference>
<feature type="compositionally biased region" description="Basic and acidic residues" evidence="1">
    <location>
        <begin position="171"/>
        <end position="182"/>
    </location>
</feature>